<evidence type="ECO:0000256" key="1">
    <source>
        <dbReference type="ARBA" id="ARBA00004141"/>
    </source>
</evidence>
<dbReference type="InterPro" id="IPR051679">
    <property type="entry name" value="DASS-Related_Transporters"/>
</dbReference>
<evidence type="ECO:0000256" key="3">
    <source>
        <dbReference type="ARBA" id="ARBA00022692"/>
    </source>
</evidence>
<comment type="caution">
    <text evidence="10">The sequence shown here is derived from an EMBL/GenBank/DDBJ whole genome shotgun (WGS) entry which is preliminary data.</text>
</comment>
<evidence type="ECO:0000259" key="9">
    <source>
        <dbReference type="PROSITE" id="PS51202"/>
    </source>
</evidence>
<dbReference type="SUPFAM" id="SSF116726">
    <property type="entry name" value="TrkA C-terminal domain-like"/>
    <property type="match status" value="2"/>
</dbReference>
<keyword evidence="6 8" id="KW-0472">Membrane</keyword>
<feature type="transmembrane region" description="Helical" evidence="8">
    <location>
        <begin position="869"/>
        <end position="888"/>
    </location>
</feature>
<feature type="transmembrane region" description="Helical" evidence="8">
    <location>
        <begin position="894"/>
        <end position="919"/>
    </location>
</feature>
<feature type="compositionally biased region" description="Polar residues" evidence="7">
    <location>
        <begin position="396"/>
        <end position="406"/>
    </location>
</feature>
<dbReference type="InParanoid" id="A0A2V0P3E6"/>
<feature type="transmembrane region" description="Helical" evidence="8">
    <location>
        <begin position="829"/>
        <end position="848"/>
    </location>
</feature>
<reference evidence="10 11" key="1">
    <citation type="journal article" date="2018" name="Sci. Rep.">
        <title>Raphidocelis subcapitata (=Pseudokirchneriella subcapitata) provides an insight into genome evolution and environmental adaptations in the Sphaeropleales.</title>
        <authorList>
            <person name="Suzuki S."/>
            <person name="Yamaguchi H."/>
            <person name="Nakajima N."/>
            <person name="Kawachi M."/>
        </authorList>
    </citation>
    <scope>NUCLEOTIDE SEQUENCE [LARGE SCALE GENOMIC DNA]</scope>
    <source>
        <strain evidence="10 11">NIES-35</strain>
    </source>
</reference>
<feature type="domain" description="RCK C-terminal" evidence="9">
    <location>
        <begin position="627"/>
        <end position="712"/>
    </location>
</feature>
<keyword evidence="11" id="KW-1185">Reference proteome</keyword>
<dbReference type="AlphaFoldDB" id="A0A2V0P3E6"/>
<evidence type="ECO:0000256" key="5">
    <source>
        <dbReference type="ARBA" id="ARBA00022989"/>
    </source>
</evidence>
<feature type="transmembrane region" description="Helical" evidence="8">
    <location>
        <begin position="74"/>
        <end position="93"/>
    </location>
</feature>
<dbReference type="STRING" id="307507.A0A2V0P3E6"/>
<accession>A0A2V0P3E6</accession>
<dbReference type="PANTHER" id="PTHR43652">
    <property type="entry name" value="BASIC AMINO ACID ANTIPORTER YFCC-RELATED"/>
    <property type="match status" value="1"/>
</dbReference>
<evidence type="ECO:0000313" key="11">
    <source>
        <dbReference type="Proteomes" id="UP000247498"/>
    </source>
</evidence>
<feature type="region of interest" description="Disordered" evidence="7">
    <location>
        <begin position="396"/>
        <end position="435"/>
    </location>
</feature>
<feature type="transmembrane region" description="Helical" evidence="8">
    <location>
        <begin position="148"/>
        <end position="177"/>
    </location>
</feature>
<keyword evidence="3 8" id="KW-0812">Transmembrane</keyword>
<dbReference type="Gene3D" id="3.30.70.1450">
    <property type="entry name" value="Regulator of K+ conductance, C-terminal domain"/>
    <property type="match status" value="1"/>
</dbReference>
<feature type="transmembrane region" description="Helical" evidence="8">
    <location>
        <begin position="197"/>
        <end position="217"/>
    </location>
</feature>
<keyword evidence="2" id="KW-0813">Transport</keyword>
<keyword evidence="5 8" id="KW-1133">Transmembrane helix</keyword>
<dbReference type="OrthoDB" id="442352at2759"/>
<dbReference type="PROSITE" id="PS51202">
    <property type="entry name" value="RCK_C"/>
    <property type="match status" value="1"/>
</dbReference>
<dbReference type="InterPro" id="IPR006037">
    <property type="entry name" value="RCK_C"/>
</dbReference>
<sequence length="939" mass="98283">MSAAAAAAPAAAAIGAAPQLGWDGAVTIVVLGLGLIVMMADWLQPHLTFTLMVGVLMAARVIDTKAGASGFSNTGVLTVVVLYVVAEGLDLVMSRVLGKNSTSPVAALIRMMLPVAIASAFLNNTPIVALMIPILISWGRRCNVSPKVLLLPLSYASIFGGTTTLIGTSTNLVIAGLQSKRYTGADGQFNFFDITPYGLPYGVWGFAYVLLIGIFLLPKDTGSRPKEDLLLAARVEADSLVDGKSLESSGLLLLSGVRLIRVARDGRPLFTALPSSADPRNGFLSRLKSLWASFNGGATAAAAAASAGAAAARRESGLSELHRPAPASGAQSPASDSAVVVEVPDEEPLDGSGVVLAPGDVLHFQGDLRQLGEHAGRIGLSLLTVAEDDLQESLNAASSGQFNPTQAARGAGAPNRESAALSTPPKPGRLNSLNGRRASLGWTGATMWLFRANVKKGSRVIGRALEDVDWWQDYGVVAIGVEFGKGRRKEGPDGGPDGTPGSVLLAANDLVIFSARNDFDWKAGNVADDFSKVDFVYDQQPKDFLVALRVKPGGGADGRDIAANGLKDINGLHIAAITRRATGEAFYDARPDLELKSNDIIWFATDVDGVRYILKDPRLEAVEAAQTAKLTSRQIWRHLVLAAVSPDSALIGHTARRLRFRTYYGAAVLAIHRSSGAVSLASPADVALNAGDVLLLEADKSFTSKFSKTPAFGIVADVPNSSPLKSKLMWVAVALAAAMVTTQALTSIDWTVYITVAFAFGVSSAMEKSKVAQAIASVFVTISKAIGGRTAALGSMYLVTGLLSEVLTNNAAAALMYPIAANVGDDMGIAPKIMSIAVMLGASAAFISPFGYQCNLMVFSAGQYRTIDFVKVGTLLQVWQLVGACVILSMPDHWIILCVASLAFLAVAVGWAVASSLLAKRKASRAKLAAAAKEKKAVA</sequence>
<dbReference type="EMBL" id="BDRX01000051">
    <property type="protein sequence ID" value="GBF94386.1"/>
    <property type="molecule type" value="Genomic_DNA"/>
</dbReference>
<organism evidence="10 11">
    <name type="scientific">Raphidocelis subcapitata</name>
    <dbReference type="NCBI Taxonomy" id="307507"/>
    <lineage>
        <taxon>Eukaryota</taxon>
        <taxon>Viridiplantae</taxon>
        <taxon>Chlorophyta</taxon>
        <taxon>core chlorophytes</taxon>
        <taxon>Chlorophyceae</taxon>
        <taxon>CS clade</taxon>
        <taxon>Sphaeropleales</taxon>
        <taxon>Selenastraceae</taxon>
        <taxon>Raphidocelis</taxon>
    </lineage>
</organism>
<dbReference type="Pfam" id="PF03600">
    <property type="entry name" value="CitMHS"/>
    <property type="match status" value="2"/>
</dbReference>
<dbReference type="GO" id="GO:0005886">
    <property type="term" value="C:plasma membrane"/>
    <property type="evidence" value="ECO:0007669"/>
    <property type="project" value="TreeGrafter"/>
</dbReference>
<evidence type="ECO:0000256" key="7">
    <source>
        <dbReference type="SAM" id="MobiDB-lite"/>
    </source>
</evidence>
<comment type="subcellular location">
    <subcellularLocation>
        <location evidence="1">Membrane</location>
        <topology evidence="1">Multi-pass membrane protein</topology>
    </subcellularLocation>
</comment>
<feature type="region of interest" description="Disordered" evidence="7">
    <location>
        <begin position="315"/>
        <end position="335"/>
    </location>
</feature>
<dbReference type="Pfam" id="PF02080">
    <property type="entry name" value="TrkA_C"/>
    <property type="match status" value="2"/>
</dbReference>
<dbReference type="InterPro" id="IPR004680">
    <property type="entry name" value="Cit_transptr-like_dom"/>
</dbReference>
<gene>
    <name evidence="10" type="ORF">Rsub_07200</name>
</gene>
<evidence type="ECO:0000313" key="10">
    <source>
        <dbReference type="EMBL" id="GBF94386.1"/>
    </source>
</evidence>
<evidence type="ECO:0000256" key="4">
    <source>
        <dbReference type="ARBA" id="ARBA00022737"/>
    </source>
</evidence>
<evidence type="ECO:0000256" key="2">
    <source>
        <dbReference type="ARBA" id="ARBA00022448"/>
    </source>
</evidence>
<evidence type="ECO:0000256" key="8">
    <source>
        <dbReference type="SAM" id="Phobius"/>
    </source>
</evidence>
<dbReference type="GO" id="GO:0006813">
    <property type="term" value="P:potassium ion transport"/>
    <property type="evidence" value="ECO:0007669"/>
    <property type="project" value="InterPro"/>
</dbReference>
<feature type="transmembrane region" description="Helical" evidence="8">
    <location>
        <begin position="42"/>
        <end position="62"/>
    </location>
</feature>
<keyword evidence="4" id="KW-0677">Repeat</keyword>
<feature type="transmembrane region" description="Helical" evidence="8">
    <location>
        <begin position="113"/>
        <end position="136"/>
    </location>
</feature>
<proteinExistence type="predicted"/>
<protein>
    <submittedName>
        <fullName evidence="10">Sodium sulfate co-transporter</fullName>
    </submittedName>
</protein>
<evidence type="ECO:0000256" key="6">
    <source>
        <dbReference type="ARBA" id="ARBA00023136"/>
    </source>
</evidence>
<dbReference type="Proteomes" id="UP000247498">
    <property type="component" value="Unassembled WGS sequence"/>
</dbReference>
<feature type="compositionally biased region" description="Low complexity" evidence="7">
    <location>
        <begin position="324"/>
        <end position="335"/>
    </location>
</feature>
<dbReference type="GO" id="GO:0008324">
    <property type="term" value="F:monoatomic cation transmembrane transporter activity"/>
    <property type="evidence" value="ECO:0007669"/>
    <property type="project" value="InterPro"/>
</dbReference>
<name>A0A2V0P3E6_9CHLO</name>
<dbReference type="PANTHER" id="PTHR43652:SF9">
    <property type="entry name" value="RCK C-TERMINAL DOMAIN-CONTAINING PROTEIN"/>
    <property type="match status" value="1"/>
</dbReference>
<dbReference type="InterPro" id="IPR036721">
    <property type="entry name" value="RCK_C_sf"/>
</dbReference>